<evidence type="ECO:0000256" key="7">
    <source>
        <dbReference type="RuleBase" id="RU000682"/>
    </source>
</evidence>
<dbReference type="STRING" id="225164.V3ZZ31"/>
<dbReference type="PANTHER" id="PTHR45793:SF5">
    <property type="entry name" value="HOMEOTIC PROTEIN OCELLILESS"/>
    <property type="match status" value="1"/>
</dbReference>
<dbReference type="SUPFAM" id="SSF46689">
    <property type="entry name" value="Homeodomain-like"/>
    <property type="match status" value="1"/>
</dbReference>
<evidence type="ECO:0000256" key="1">
    <source>
        <dbReference type="ARBA" id="ARBA00004123"/>
    </source>
</evidence>
<dbReference type="InterPro" id="IPR001356">
    <property type="entry name" value="HD"/>
</dbReference>
<dbReference type="GO" id="GO:0000978">
    <property type="term" value="F:RNA polymerase II cis-regulatory region sequence-specific DNA binding"/>
    <property type="evidence" value="ECO:0007669"/>
    <property type="project" value="TreeGrafter"/>
</dbReference>
<keyword evidence="4 6" id="KW-0371">Homeobox</keyword>
<gene>
    <name evidence="9" type="ORF">LOTGIDRAFT_115376</name>
</gene>
<reference evidence="9 10" key="1">
    <citation type="journal article" date="2013" name="Nature">
        <title>Insights into bilaterian evolution from three spiralian genomes.</title>
        <authorList>
            <person name="Simakov O."/>
            <person name="Marletaz F."/>
            <person name="Cho S.J."/>
            <person name="Edsinger-Gonzales E."/>
            <person name="Havlak P."/>
            <person name="Hellsten U."/>
            <person name="Kuo D.H."/>
            <person name="Larsson T."/>
            <person name="Lv J."/>
            <person name="Arendt D."/>
            <person name="Savage R."/>
            <person name="Osoegawa K."/>
            <person name="de Jong P."/>
            <person name="Grimwood J."/>
            <person name="Chapman J.A."/>
            <person name="Shapiro H."/>
            <person name="Aerts A."/>
            <person name="Otillar R.P."/>
            <person name="Terry A.Y."/>
            <person name="Boore J.L."/>
            <person name="Grigoriev I.V."/>
            <person name="Lindberg D.R."/>
            <person name="Seaver E.C."/>
            <person name="Weisblat D.A."/>
            <person name="Putnam N.H."/>
            <person name="Rokhsar D.S."/>
        </authorList>
    </citation>
    <scope>NUCLEOTIDE SEQUENCE [LARGE SCALE GENOMIC DNA]</scope>
</reference>
<dbReference type="InterPro" id="IPR017970">
    <property type="entry name" value="Homeobox_CS"/>
</dbReference>
<dbReference type="PROSITE" id="PS00027">
    <property type="entry name" value="HOMEOBOX_1"/>
    <property type="match status" value="1"/>
</dbReference>
<keyword evidence="5 6" id="KW-0539">Nucleus</keyword>
<accession>V3ZZ31</accession>
<sequence length="67" mass="8094">RKRSSFSEKQLYALERYFVLDPYPKKSDKERIAHDLNLSEFNVNVWFQNKRQKCKHSAKSPTIEDFT</sequence>
<dbReference type="Proteomes" id="UP000030746">
    <property type="component" value="Unassembled WGS sequence"/>
</dbReference>
<evidence type="ECO:0000313" key="9">
    <source>
        <dbReference type="EMBL" id="ESO96808.1"/>
    </source>
</evidence>
<protein>
    <recommendedName>
        <fullName evidence="8">Homeobox domain-containing protein</fullName>
    </recommendedName>
</protein>
<feature type="non-terminal residue" evidence="9">
    <location>
        <position position="1"/>
    </location>
</feature>
<keyword evidence="10" id="KW-1185">Reference proteome</keyword>
<dbReference type="CTD" id="20231217"/>
<dbReference type="GeneID" id="20231217"/>
<evidence type="ECO:0000256" key="5">
    <source>
        <dbReference type="ARBA" id="ARBA00023242"/>
    </source>
</evidence>
<dbReference type="CDD" id="cd00086">
    <property type="entry name" value="homeodomain"/>
    <property type="match status" value="1"/>
</dbReference>
<feature type="DNA-binding region" description="Homeobox" evidence="6">
    <location>
        <begin position="3"/>
        <end position="58"/>
    </location>
</feature>
<evidence type="ECO:0000256" key="6">
    <source>
        <dbReference type="PROSITE-ProRule" id="PRU00108"/>
    </source>
</evidence>
<evidence type="ECO:0000313" key="10">
    <source>
        <dbReference type="Proteomes" id="UP000030746"/>
    </source>
</evidence>
<evidence type="ECO:0000259" key="8">
    <source>
        <dbReference type="PROSITE" id="PS50071"/>
    </source>
</evidence>
<organism evidence="9 10">
    <name type="scientific">Lottia gigantea</name>
    <name type="common">Giant owl limpet</name>
    <dbReference type="NCBI Taxonomy" id="225164"/>
    <lineage>
        <taxon>Eukaryota</taxon>
        <taxon>Metazoa</taxon>
        <taxon>Spiralia</taxon>
        <taxon>Lophotrochozoa</taxon>
        <taxon>Mollusca</taxon>
        <taxon>Gastropoda</taxon>
        <taxon>Patellogastropoda</taxon>
        <taxon>Lottioidea</taxon>
        <taxon>Lottiidae</taxon>
        <taxon>Lottia</taxon>
    </lineage>
</organism>
<dbReference type="EMBL" id="KB201362">
    <property type="protein sequence ID" value="ESO96808.1"/>
    <property type="molecule type" value="Genomic_DNA"/>
</dbReference>
<dbReference type="GO" id="GO:0005634">
    <property type="term" value="C:nucleus"/>
    <property type="evidence" value="ECO:0007669"/>
    <property type="project" value="UniProtKB-SubCell"/>
</dbReference>
<proteinExistence type="predicted"/>
<keyword evidence="3 6" id="KW-0238">DNA-binding</keyword>
<comment type="subcellular location">
    <subcellularLocation>
        <location evidence="1 6 7">Nucleus</location>
    </subcellularLocation>
</comment>
<evidence type="ECO:0000256" key="4">
    <source>
        <dbReference type="ARBA" id="ARBA00023155"/>
    </source>
</evidence>
<dbReference type="GO" id="GO:0000981">
    <property type="term" value="F:DNA-binding transcription factor activity, RNA polymerase II-specific"/>
    <property type="evidence" value="ECO:0007669"/>
    <property type="project" value="InterPro"/>
</dbReference>
<dbReference type="InterPro" id="IPR009057">
    <property type="entry name" value="Homeodomain-like_sf"/>
</dbReference>
<dbReference type="OrthoDB" id="6159439at2759"/>
<dbReference type="Pfam" id="PF00046">
    <property type="entry name" value="Homeodomain"/>
    <property type="match status" value="1"/>
</dbReference>
<keyword evidence="2" id="KW-0217">Developmental protein</keyword>
<dbReference type="SMART" id="SM00389">
    <property type="entry name" value="HOX"/>
    <property type="match status" value="1"/>
</dbReference>
<dbReference type="AlphaFoldDB" id="V3ZZ31"/>
<name>V3ZZ31_LOTGI</name>
<dbReference type="RefSeq" id="XP_009052309.1">
    <property type="nucleotide sequence ID" value="XM_009054061.1"/>
</dbReference>
<dbReference type="KEGG" id="lgi:LOTGIDRAFT_115376"/>
<dbReference type="HOGENOM" id="CLU_049543_12_4_1"/>
<dbReference type="PROSITE" id="PS50071">
    <property type="entry name" value="HOMEOBOX_2"/>
    <property type="match status" value="1"/>
</dbReference>
<evidence type="ECO:0000256" key="3">
    <source>
        <dbReference type="ARBA" id="ARBA00023125"/>
    </source>
</evidence>
<evidence type="ECO:0000256" key="2">
    <source>
        <dbReference type="ARBA" id="ARBA00022473"/>
    </source>
</evidence>
<feature type="domain" description="Homeobox" evidence="8">
    <location>
        <begin position="1"/>
        <end position="57"/>
    </location>
</feature>
<dbReference type="Gene3D" id="1.10.10.60">
    <property type="entry name" value="Homeodomain-like"/>
    <property type="match status" value="1"/>
</dbReference>
<dbReference type="PANTHER" id="PTHR45793">
    <property type="entry name" value="HOMEOBOX PROTEIN"/>
    <property type="match status" value="1"/>
</dbReference>